<dbReference type="Pfam" id="PF00786">
    <property type="entry name" value="PBD"/>
    <property type="match status" value="1"/>
</dbReference>
<feature type="compositionally biased region" description="Basic and acidic residues" evidence="1">
    <location>
        <begin position="91"/>
        <end position="100"/>
    </location>
</feature>
<feature type="compositionally biased region" description="Basic and acidic residues" evidence="1">
    <location>
        <begin position="230"/>
        <end position="244"/>
    </location>
</feature>
<reference evidence="3 4" key="1">
    <citation type="submission" date="2024-01" db="EMBL/GenBank/DDBJ databases">
        <title>The genomes of 5 underutilized Papilionoideae crops provide insights into root nodulation and disease resistanc.</title>
        <authorList>
            <person name="Jiang F."/>
        </authorList>
    </citation>
    <scope>NUCLEOTIDE SEQUENCE [LARGE SCALE GENOMIC DNA]</scope>
    <source>
        <strain evidence="3">JINMINGXINNONG_FW02</strain>
        <tissue evidence="3">Leaves</tissue>
    </source>
</reference>
<dbReference type="CDD" id="cd00132">
    <property type="entry name" value="CRIB"/>
    <property type="match status" value="1"/>
</dbReference>
<dbReference type="AlphaFoldDB" id="A0AAN9RJA7"/>
<feature type="compositionally biased region" description="Basic and acidic residues" evidence="1">
    <location>
        <begin position="133"/>
        <end position="142"/>
    </location>
</feature>
<name>A0AAN9RJA7_PHACN</name>
<dbReference type="PANTHER" id="PTHR46325:SF43">
    <property type="entry name" value="ROP-INTERACTIVE CRIB MOTIF PROTEIN"/>
    <property type="match status" value="1"/>
</dbReference>
<dbReference type="InterPro" id="IPR036936">
    <property type="entry name" value="CRIB_dom_sf"/>
</dbReference>
<keyword evidence="4" id="KW-1185">Reference proteome</keyword>
<dbReference type="InterPro" id="IPR000095">
    <property type="entry name" value="CRIB_dom"/>
</dbReference>
<dbReference type="Gene3D" id="3.90.810.10">
    <property type="entry name" value="CRIB domain"/>
    <property type="match status" value="1"/>
</dbReference>
<comment type="caution">
    <text evidence="3">The sequence shown here is derived from an EMBL/GenBank/DDBJ whole genome shotgun (WGS) entry which is preliminary data.</text>
</comment>
<organism evidence="3 4">
    <name type="scientific">Phaseolus coccineus</name>
    <name type="common">Scarlet runner bean</name>
    <name type="synonym">Phaseolus multiflorus</name>
    <dbReference type="NCBI Taxonomy" id="3886"/>
    <lineage>
        <taxon>Eukaryota</taxon>
        <taxon>Viridiplantae</taxon>
        <taxon>Streptophyta</taxon>
        <taxon>Embryophyta</taxon>
        <taxon>Tracheophyta</taxon>
        <taxon>Spermatophyta</taxon>
        <taxon>Magnoliopsida</taxon>
        <taxon>eudicotyledons</taxon>
        <taxon>Gunneridae</taxon>
        <taxon>Pentapetalae</taxon>
        <taxon>rosids</taxon>
        <taxon>fabids</taxon>
        <taxon>Fabales</taxon>
        <taxon>Fabaceae</taxon>
        <taxon>Papilionoideae</taxon>
        <taxon>50 kb inversion clade</taxon>
        <taxon>NPAAA clade</taxon>
        <taxon>indigoferoid/millettioid clade</taxon>
        <taxon>Phaseoleae</taxon>
        <taxon>Phaseolus</taxon>
    </lineage>
</organism>
<gene>
    <name evidence="3" type="ORF">VNO80_03927</name>
</gene>
<dbReference type="PANTHER" id="PTHR46325">
    <property type="entry name" value="CRIB DOMAIN-CONTAINING PROTEIN RIC8"/>
    <property type="match status" value="1"/>
</dbReference>
<dbReference type="SMART" id="SM00285">
    <property type="entry name" value="PBD"/>
    <property type="match status" value="1"/>
</dbReference>
<feature type="compositionally biased region" description="Basic and acidic residues" evidence="1">
    <location>
        <begin position="208"/>
        <end position="218"/>
    </location>
</feature>
<feature type="compositionally biased region" description="Basic and acidic residues" evidence="1">
    <location>
        <begin position="107"/>
        <end position="119"/>
    </location>
</feature>
<dbReference type="EMBL" id="JAYMYR010000002">
    <property type="protein sequence ID" value="KAK7378485.1"/>
    <property type="molecule type" value="Genomic_DNA"/>
</dbReference>
<evidence type="ECO:0000259" key="2">
    <source>
        <dbReference type="PROSITE" id="PS50108"/>
    </source>
</evidence>
<dbReference type="Proteomes" id="UP001374584">
    <property type="component" value="Unassembled WGS sequence"/>
</dbReference>
<feature type="domain" description="CRIB" evidence="2">
    <location>
        <begin position="32"/>
        <end position="45"/>
    </location>
</feature>
<evidence type="ECO:0000313" key="3">
    <source>
        <dbReference type="EMBL" id="KAK7378485.1"/>
    </source>
</evidence>
<accession>A0AAN9RJA7</accession>
<proteinExistence type="predicted"/>
<evidence type="ECO:0000256" key="1">
    <source>
        <dbReference type="SAM" id="MobiDB-lite"/>
    </source>
</evidence>
<evidence type="ECO:0000313" key="4">
    <source>
        <dbReference type="Proteomes" id="UP001374584"/>
    </source>
</evidence>
<sequence length="252" mass="28001">MSNNNNKVKGLLKGLRFISQIFDNDKDSDIEIGEPTDVKHVAHIGWNGHDPSENNPSWMNEFKSVPGNASASPNHKGDIHSKESNSSIQRNSEDSMERSSRSVKSQGGDDARHSIDLARSKRQSHSMGTLRESQTKEKSDRPRRTKRSTKSSQPNDSCNASKDTDQDMNTDDSLQQDSDLAPKKSRPKMLKDGSNVGGGSAKTRSKAKSKDSQHEGHGRRSCSKLTQKQESIEEDGHFERESRESILNSNLN</sequence>
<feature type="region of interest" description="Disordered" evidence="1">
    <location>
        <begin position="43"/>
        <end position="252"/>
    </location>
</feature>
<dbReference type="PROSITE" id="PS50108">
    <property type="entry name" value="CRIB"/>
    <property type="match status" value="1"/>
</dbReference>
<protein>
    <recommendedName>
        <fullName evidence="2">CRIB domain-containing protein</fullName>
    </recommendedName>
</protein>